<dbReference type="InterPro" id="IPR042099">
    <property type="entry name" value="ANL_N_sf"/>
</dbReference>
<reference evidence="3" key="1">
    <citation type="submission" date="2016-10" db="EMBL/GenBank/DDBJ databases">
        <authorList>
            <person name="de Groot N.N."/>
        </authorList>
    </citation>
    <scope>NUCLEOTIDE SEQUENCE</scope>
</reference>
<name>A0A1W1C6X9_9ZZZZ</name>
<proteinExistence type="inferred from homology"/>
<dbReference type="Pfam" id="PF00501">
    <property type="entry name" value="AMP-binding"/>
    <property type="match status" value="1"/>
</dbReference>
<evidence type="ECO:0000259" key="2">
    <source>
        <dbReference type="Pfam" id="PF00501"/>
    </source>
</evidence>
<evidence type="ECO:0000313" key="3">
    <source>
        <dbReference type="EMBL" id="SFV61493.1"/>
    </source>
</evidence>
<comment type="similarity">
    <text evidence="1">Belongs to the ATP-dependent AMP-binding enzyme family.</text>
</comment>
<dbReference type="PANTHER" id="PTHR43201:SF8">
    <property type="entry name" value="ACYL-COA SYNTHETASE FAMILY MEMBER 3"/>
    <property type="match status" value="1"/>
</dbReference>
<accession>A0A1W1C6X9</accession>
<dbReference type="GO" id="GO:0006631">
    <property type="term" value="P:fatty acid metabolic process"/>
    <property type="evidence" value="ECO:0007669"/>
    <property type="project" value="TreeGrafter"/>
</dbReference>
<evidence type="ECO:0000256" key="1">
    <source>
        <dbReference type="ARBA" id="ARBA00006432"/>
    </source>
</evidence>
<sequence length="377" mass="42483">MDTKSYVEIQKLQNPSTKVEQLSHALYCYQNDIFDIIYDKSQPSLQKYVNSLDSKVLNQEGMQYLFFTSGTTGKPTGVYKTKENLEKESQALIEALPKQKFTRVVVTVPFVHIYGIDIGAILPKNLDVEIWTKENFLPEELAIEAQKENTLVVTTPVFIKALNRIKKDVKFDKTLFLTSTAPLPTQEAKAFKEHYGSSVMQLFASTETGLMAYKLDDEVVLKSFKGVLIDENEGMLCVSSPFITKKILTDGTPKEVALPFQTEDIVEIIDTKSFKLLGRSSNLAKIAGKRVSTLQIESLLEELEGIKAVMIRITRDDHALKDEILDIYVEGDVALNGKKVRFVLKENLGSIHIPFKIHNNIKIIRSSVGKKIGFKEL</sequence>
<keyword evidence="3" id="KW-0436">Ligase</keyword>
<dbReference type="PANTHER" id="PTHR43201">
    <property type="entry name" value="ACYL-COA SYNTHETASE"/>
    <property type="match status" value="1"/>
</dbReference>
<feature type="domain" description="AMP-dependent synthetase/ligase" evidence="2">
    <location>
        <begin position="50"/>
        <end position="218"/>
    </location>
</feature>
<organism evidence="3">
    <name type="scientific">hydrothermal vent metagenome</name>
    <dbReference type="NCBI Taxonomy" id="652676"/>
    <lineage>
        <taxon>unclassified sequences</taxon>
        <taxon>metagenomes</taxon>
        <taxon>ecological metagenomes</taxon>
    </lineage>
</organism>
<dbReference type="AlphaFoldDB" id="A0A1W1C6X9"/>
<protein>
    <submittedName>
        <fullName evidence="3">FIGfam138462: Acyl-CoA synthetase, AMP-(Fatty) acid ligase</fullName>
    </submittedName>
</protein>
<dbReference type="InterPro" id="IPR000873">
    <property type="entry name" value="AMP-dep_synth/lig_dom"/>
</dbReference>
<dbReference type="GO" id="GO:0031956">
    <property type="term" value="F:medium-chain fatty acid-CoA ligase activity"/>
    <property type="evidence" value="ECO:0007669"/>
    <property type="project" value="TreeGrafter"/>
</dbReference>
<gene>
    <name evidence="3" type="ORF">MNB_SM-6-1412</name>
</gene>
<dbReference type="Gene3D" id="3.40.50.12780">
    <property type="entry name" value="N-terminal domain of ligase-like"/>
    <property type="match status" value="1"/>
</dbReference>
<dbReference type="SUPFAM" id="SSF56801">
    <property type="entry name" value="Acetyl-CoA synthetase-like"/>
    <property type="match status" value="1"/>
</dbReference>
<dbReference type="EMBL" id="FPHK01000053">
    <property type="protein sequence ID" value="SFV61493.1"/>
    <property type="molecule type" value="Genomic_DNA"/>
</dbReference>